<feature type="transmembrane region" description="Helical" evidence="1">
    <location>
        <begin position="175"/>
        <end position="196"/>
    </location>
</feature>
<feature type="transmembrane region" description="Helical" evidence="1">
    <location>
        <begin position="97"/>
        <end position="122"/>
    </location>
</feature>
<protein>
    <submittedName>
        <fullName evidence="2">Uncharacterized protein</fullName>
    </submittedName>
</protein>
<evidence type="ECO:0000313" key="2">
    <source>
        <dbReference type="EMBL" id="SJM57146.1"/>
    </source>
</evidence>
<dbReference type="EMBL" id="FUIE01000033">
    <property type="protein sequence ID" value="SJM57146.1"/>
    <property type="molecule type" value="Genomic_DNA"/>
</dbReference>
<feature type="transmembrane region" description="Helical" evidence="1">
    <location>
        <begin position="202"/>
        <end position="221"/>
    </location>
</feature>
<keyword evidence="1" id="KW-0472">Membrane</keyword>
<dbReference type="AlphaFoldDB" id="A0A1R4FMK3"/>
<evidence type="ECO:0000313" key="3">
    <source>
        <dbReference type="Proteomes" id="UP000195766"/>
    </source>
</evidence>
<proteinExistence type="predicted"/>
<organism evidence="2 3">
    <name type="scientific">Brevundimonas diminuta 3F5N</name>
    <dbReference type="NCBI Taxonomy" id="1255603"/>
    <lineage>
        <taxon>Bacteria</taxon>
        <taxon>Pseudomonadati</taxon>
        <taxon>Pseudomonadota</taxon>
        <taxon>Alphaproteobacteria</taxon>
        <taxon>Caulobacterales</taxon>
        <taxon>Caulobacteraceae</taxon>
        <taxon>Brevundimonas</taxon>
    </lineage>
</organism>
<dbReference type="OrthoDB" id="7205921at2"/>
<feature type="transmembrane region" description="Helical" evidence="1">
    <location>
        <begin position="46"/>
        <end position="70"/>
    </location>
</feature>
<accession>A0A1R4FMK3</accession>
<dbReference type="RefSeq" id="WP_087139912.1">
    <property type="nucleotide sequence ID" value="NZ_FUIE01000033.1"/>
</dbReference>
<feature type="transmembrane region" description="Helical" evidence="1">
    <location>
        <begin position="128"/>
        <end position="151"/>
    </location>
</feature>
<gene>
    <name evidence="2" type="ORF">FM111_05710</name>
</gene>
<reference evidence="2 3" key="1">
    <citation type="submission" date="2017-02" db="EMBL/GenBank/DDBJ databases">
        <authorList>
            <person name="Peterson S.W."/>
        </authorList>
    </citation>
    <scope>NUCLEOTIDE SEQUENCE [LARGE SCALE GENOMIC DNA]</scope>
    <source>
        <strain evidence="2 3">3F5N</strain>
    </source>
</reference>
<evidence type="ECO:0000256" key="1">
    <source>
        <dbReference type="SAM" id="Phobius"/>
    </source>
</evidence>
<keyword evidence="1" id="KW-0812">Transmembrane</keyword>
<sequence length="230" mass="24406">MDDDLQRAKANERRRVSRLQMVAALGGLGVTAGVLGVGIAKNSEGWMAVVGVVLAFVGLGVVIASFPLAGRFLPDGDTIRVENARGGYRDSVQKKRAVTMAIMPLTSLYLVLQGTISAWAIAGGQVNTQHWVMVGLSPMVSAVLLMMVAGLDNPGDKKMKRLLEDELTLSFRRSALNAALGIAMIGLLLVFALGLWKPQAAVAAMPGLMFVTASAAGLRYWQLDRRAADG</sequence>
<dbReference type="Proteomes" id="UP000195766">
    <property type="component" value="Unassembled WGS sequence"/>
</dbReference>
<feature type="transmembrane region" description="Helical" evidence="1">
    <location>
        <begin position="21"/>
        <end position="40"/>
    </location>
</feature>
<keyword evidence="1" id="KW-1133">Transmembrane helix</keyword>
<name>A0A1R4FMK3_BREDI</name>